<evidence type="ECO:0000313" key="2">
    <source>
        <dbReference type="EMBL" id="SVA47959.1"/>
    </source>
</evidence>
<dbReference type="GO" id="GO:0009100">
    <property type="term" value="P:glycoprotein metabolic process"/>
    <property type="evidence" value="ECO:0007669"/>
    <property type="project" value="UniProtKB-ARBA"/>
</dbReference>
<gene>
    <name evidence="2" type="ORF">METZ01_LOCUS100813</name>
</gene>
<evidence type="ECO:0000259" key="1">
    <source>
        <dbReference type="Pfam" id="PF04991"/>
    </source>
</evidence>
<reference evidence="2" key="1">
    <citation type="submission" date="2018-05" db="EMBL/GenBank/DDBJ databases">
        <authorList>
            <person name="Lanie J.A."/>
            <person name="Ng W.-L."/>
            <person name="Kazmierczak K.M."/>
            <person name="Andrzejewski T.M."/>
            <person name="Davidsen T.M."/>
            <person name="Wayne K.J."/>
            <person name="Tettelin H."/>
            <person name="Glass J.I."/>
            <person name="Rusch D."/>
            <person name="Podicherti R."/>
            <person name="Tsui H.-C.T."/>
            <person name="Winkler M.E."/>
        </authorList>
    </citation>
    <scope>NUCLEOTIDE SEQUENCE</scope>
</reference>
<dbReference type="Pfam" id="PF04991">
    <property type="entry name" value="LicD"/>
    <property type="match status" value="1"/>
</dbReference>
<dbReference type="InterPro" id="IPR007074">
    <property type="entry name" value="LicD/FKTN/FKRP_NTP_transf"/>
</dbReference>
<sequence length="286" mass="32749">MRSMHMEDARKVLLEIRQLLNDTNIIFFLRHGTCLGAVRDGELIPWDDDIDIGSIIGMHNLNEPSILQAVDEFKRAGFQVKVLETDFHIGVELSKLGIPVDWTCYRVLEKNILQYPGVKIPVQIYEHLSTVSLLDKPFLVPSPPEEYLTLKYGPDWKVPKKTGFEADIIDSIPESINLEVKYSIFTRVLKFFFPGKFSIRITVLSADSQPIPMIEVAIAGVSRQTTDHDGCVQFDLSHEDYYAVDIGVGENREILYEEVLKPGRDYFYLQDPDEMYGRIHVLKEKA</sequence>
<organism evidence="2">
    <name type="scientific">marine metagenome</name>
    <dbReference type="NCBI Taxonomy" id="408172"/>
    <lineage>
        <taxon>unclassified sequences</taxon>
        <taxon>metagenomes</taxon>
        <taxon>ecological metagenomes</taxon>
    </lineage>
</organism>
<dbReference type="EMBL" id="UINC01010811">
    <property type="protein sequence ID" value="SVA47959.1"/>
    <property type="molecule type" value="Genomic_DNA"/>
</dbReference>
<accession>A0A381W5W5</accession>
<dbReference type="AlphaFoldDB" id="A0A381W5W5"/>
<proteinExistence type="predicted"/>
<name>A0A381W5W5_9ZZZZ</name>
<dbReference type="PANTHER" id="PTHR43404">
    <property type="entry name" value="LIPOPOLYSACCHARIDE CHOLINEPHOSPHOTRANSFERASE LICD"/>
    <property type="match status" value="1"/>
</dbReference>
<dbReference type="PANTHER" id="PTHR43404:SF1">
    <property type="entry name" value="MNN4P"/>
    <property type="match status" value="1"/>
</dbReference>
<feature type="domain" description="LicD/FKTN/FKRP nucleotidyltransferase" evidence="1">
    <location>
        <begin position="23"/>
        <end position="53"/>
    </location>
</feature>
<dbReference type="InterPro" id="IPR052942">
    <property type="entry name" value="LPS_cholinephosphotransferase"/>
</dbReference>
<protein>
    <recommendedName>
        <fullName evidence="1">LicD/FKTN/FKRP nucleotidyltransferase domain-containing protein</fullName>
    </recommendedName>
</protein>